<dbReference type="Proteomes" id="UP001187734">
    <property type="component" value="Unassembled WGS sequence"/>
</dbReference>
<sequence length="95" mass="10174">MFQVAPCTQDAKDEIRQPEDTAVIPLVLTEEVAPSGWLILTEVSEANLRASGTGCALSDKELNILHRDSHVKRILAVVHLIRTGGAVNPEAATAC</sequence>
<evidence type="ECO:0000313" key="1">
    <source>
        <dbReference type="EMBL" id="SPJ83503.1"/>
    </source>
</evidence>
<comment type="caution">
    <text evidence="1">The sequence shown here is derived from an EMBL/GenBank/DDBJ whole genome shotgun (WGS) entry which is preliminary data.</text>
</comment>
<gene>
    <name evidence="1" type="ORF">FTOL_10088</name>
</gene>
<organism evidence="1 2">
    <name type="scientific">Fusarium torulosum</name>
    <dbReference type="NCBI Taxonomy" id="33205"/>
    <lineage>
        <taxon>Eukaryota</taxon>
        <taxon>Fungi</taxon>
        <taxon>Dikarya</taxon>
        <taxon>Ascomycota</taxon>
        <taxon>Pezizomycotina</taxon>
        <taxon>Sordariomycetes</taxon>
        <taxon>Hypocreomycetidae</taxon>
        <taxon>Hypocreales</taxon>
        <taxon>Nectriaceae</taxon>
        <taxon>Fusarium</taxon>
    </lineage>
</organism>
<dbReference type="AlphaFoldDB" id="A0AAE8SLQ3"/>
<protein>
    <submittedName>
        <fullName evidence="1">Uncharacterized protein</fullName>
    </submittedName>
</protein>
<name>A0AAE8SLQ3_9HYPO</name>
<evidence type="ECO:0000313" key="2">
    <source>
        <dbReference type="Proteomes" id="UP001187734"/>
    </source>
</evidence>
<proteinExistence type="predicted"/>
<dbReference type="EMBL" id="ONZP01000379">
    <property type="protein sequence ID" value="SPJ83503.1"/>
    <property type="molecule type" value="Genomic_DNA"/>
</dbReference>
<keyword evidence="2" id="KW-1185">Reference proteome</keyword>
<reference evidence="1" key="1">
    <citation type="submission" date="2018-03" db="EMBL/GenBank/DDBJ databases">
        <authorList>
            <person name="Guldener U."/>
        </authorList>
    </citation>
    <scope>NUCLEOTIDE SEQUENCE</scope>
</reference>
<accession>A0AAE8SLQ3</accession>